<dbReference type="PANTHER" id="PTHR23359">
    <property type="entry name" value="NUCLEOTIDE KINASE"/>
    <property type="match status" value="1"/>
</dbReference>
<evidence type="ECO:0000256" key="1">
    <source>
        <dbReference type="ARBA" id="ARBA00022679"/>
    </source>
</evidence>
<proteinExistence type="inferred from homology"/>
<dbReference type="Proteomes" id="UP001153069">
    <property type="component" value="Unassembled WGS sequence"/>
</dbReference>
<dbReference type="CDD" id="cd01428">
    <property type="entry name" value="ADK"/>
    <property type="match status" value="1"/>
</dbReference>
<reference evidence="5" key="1">
    <citation type="submission" date="2020-06" db="EMBL/GenBank/DDBJ databases">
        <authorList>
            <consortium name="Plant Systems Biology data submission"/>
        </authorList>
    </citation>
    <scope>NUCLEOTIDE SEQUENCE</scope>
    <source>
        <strain evidence="5">D6</strain>
    </source>
</reference>
<protein>
    <submittedName>
        <fullName evidence="5">Probable adenylate kinase 6, chloroplastic</fullName>
    </submittedName>
</protein>
<dbReference type="InterPro" id="IPR027417">
    <property type="entry name" value="P-loop_NTPase"/>
</dbReference>
<dbReference type="Gene3D" id="3.40.50.300">
    <property type="entry name" value="P-loop containing nucleotide triphosphate hydrolases"/>
    <property type="match status" value="1"/>
</dbReference>
<dbReference type="SUPFAM" id="SSF52540">
    <property type="entry name" value="P-loop containing nucleoside triphosphate hydrolases"/>
    <property type="match status" value="1"/>
</dbReference>
<dbReference type="Pfam" id="PF00406">
    <property type="entry name" value="ADK"/>
    <property type="match status" value="1"/>
</dbReference>
<evidence type="ECO:0000313" key="5">
    <source>
        <dbReference type="EMBL" id="CAB9503024.1"/>
    </source>
</evidence>
<dbReference type="InterPro" id="IPR000850">
    <property type="entry name" value="Adenylat/UMP-CMP_kin"/>
</dbReference>
<keyword evidence="1 4" id="KW-0808">Transferase</keyword>
<keyword evidence="6" id="KW-1185">Reference proteome</keyword>
<evidence type="ECO:0000256" key="4">
    <source>
        <dbReference type="RuleBase" id="RU003330"/>
    </source>
</evidence>
<dbReference type="InterPro" id="IPR033690">
    <property type="entry name" value="Adenylat_kinase_CS"/>
</dbReference>
<dbReference type="GO" id="GO:0005524">
    <property type="term" value="F:ATP binding"/>
    <property type="evidence" value="ECO:0007669"/>
    <property type="project" value="InterPro"/>
</dbReference>
<comment type="similarity">
    <text evidence="4">Belongs to the adenylate kinase family.</text>
</comment>
<evidence type="ECO:0000313" key="6">
    <source>
        <dbReference type="Proteomes" id="UP001153069"/>
    </source>
</evidence>
<dbReference type="OrthoDB" id="439792at2759"/>
<keyword evidence="2" id="KW-0547">Nucleotide-binding</keyword>
<dbReference type="EMBL" id="CAICTM010000153">
    <property type="protein sequence ID" value="CAB9503024.1"/>
    <property type="molecule type" value="Genomic_DNA"/>
</dbReference>
<organism evidence="5 6">
    <name type="scientific">Seminavis robusta</name>
    <dbReference type="NCBI Taxonomy" id="568900"/>
    <lineage>
        <taxon>Eukaryota</taxon>
        <taxon>Sar</taxon>
        <taxon>Stramenopiles</taxon>
        <taxon>Ochrophyta</taxon>
        <taxon>Bacillariophyta</taxon>
        <taxon>Bacillariophyceae</taxon>
        <taxon>Bacillariophycidae</taxon>
        <taxon>Naviculales</taxon>
        <taxon>Naviculaceae</taxon>
        <taxon>Seminavis</taxon>
    </lineage>
</organism>
<evidence type="ECO:0000256" key="3">
    <source>
        <dbReference type="ARBA" id="ARBA00022777"/>
    </source>
</evidence>
<evidence type="ECO:0000256" key="2">
    <source>
        <dbReference type="ARBA" id="ARBA00022741"/>
    </source>
</evidence>
<gene>
    <name evidence="5" type="ORF">SEMRO_154_G069930.1</name>
</gene>
<keyword evidence="3 4" id="KW-0418">Kinase</keyword>
<dbReference type="AlphaFoldDB" id="A0A9N8DLQ1"/>
<dbReference type="GO" id="GO:0006139">
    <property type="term" value="P:nucleobase-containing compound metabolic process"/>
    <property type="evidence" value="ECO:0007669"/>
    <property type="project" value="InterPro"/>
</dbReference>
<sequence length="258" mass="29306">MFRPRLCLLGSPGSGKGSYGQILARHWGVPIVTVSQVLKQQQQLVSQQDQQDQMASGNLLDDQVVSQAVLEYLSQQQKDATTTTSSYLLDGFPRTIDQIHLMESTWPTFLQVQAAVHLNVPTDVCERKLLGRRICTVCGNHFNIHGVTSGGFDLPPKLPRPGECHRANALGTPSLPQQHNLTKCNAPWMRRDDDQRDVIQHRLQLYAQHTKPILEYYCQQQANSRLFDFVPYRGFQDMARLQTELEEWLGENLPETVQ</sequence>
<dbReference type="PROSITE" id="PS00113">
    <property type="entry name" value="ADENYLATE_KINASE"/>
    <property type="match status" value="1"/>
</dbReference>
<name>A0A9N8DLQ1_9STRA</name>
<dbReference type="PRINTS" id="PR00094">
    <property type="entry name" value="ADENYLTKNASE"/>
</dbReference>
<comment type="caution">
    <text evidence="5">The sequence shown here is derived from an EMBL/GenBank/DDBJ whole genome shotgun (WGS) entry which is preliminary data.</text>
</comment>
<dbReference type="GO" id="GO:0019205">
    <property type="term" value="F:nucleobase-containing compound kinase activity"/>
    <property type="evidence" value="ECO:0007669"/>
    <property type="project" value="InterPro"/>
</dbReference>
<accession>A0A9N8DLQ1</accession>